<name>A0A9N9EZD5_9GLOM</name>
<comment type="caution">
    <text evidence="1">The sequence shown here is derived from an EMBL/GenBank/DDBJ whole genome shotgun (WGS) entry which is preliminary data.</text>
</comment>
<dbReference type="EMBL" id="CAJVPS010000625">
    <property type="protein sequence ID" value="CAG8499265.1"/>
    <property type="molecule type" value="Genomic_DNA"/>
</dbReference>
<dbReference type="AlphaFoldDB" id="A0A9N9EZD5"/>
<proteinExistence type="predicted"/>
<sequence length="43" mass="5036">MEHVGFGKRNLIFKIVKSKLKRSRKDIALQITILATKYWVFAS</sequence>
<gene>
    <name evidence="1" type="ORF">ALEPTO_LOCUS3401</name>
</gene>
<accession>A0A9N9EZD5</accession>
<dbReference type="Proteomes" id="UP000789508">
    <property type="component" value="Unassembled WGS sequence"/>
</dbReference>
<evidence type="ECO:0000313" key="2">
    <source>
        <dbReference type="Proteomes" id="UP000789508"/>
    </source>
</evidence>
<keyword evidence="2" id="KW-1185">Reference proteome</keyword>
<protein>
    <submittedName>
        <fullName evidence="1">4442_t:CDS:1</fullName>
    </submittedName>
</protein>
<organism evidence="1 2">
    <name type="scientific">Ambispora leptoticha</name>
    <dbReference type="NCBI Taxonomy" id="144679"/>
    <lineage>
        <taxon>Eukaryota</taxon>
        <taxon>Fungi</taxon>
        <taxon>Fungi incertae sedis</taxon>
        <taxon>Mucoromycota</taxon>
        <taxon>Glomeromycotina</taxon>
        <taxon>Glomeromycetes</taxon>
        <taxon>Archaeosporales</taxon>
        <taxon>Ambisporaceae</taxon>
        <taxon>Ambispora</taxon>
    </lineage>
</organism>
<evidence type="ECO:0000313" key="1">
    <source>
        <dbReference type="EMBL" id="CAG8499265.1"/>
    </source>
</evidence>
<reference evidence="1" key="1">
    <citation type="submission" date="2021-06" db="EMBL/GenBank/DDBJ databases">
        <authorList>
            <person name="Kallberg Y."/>
            <person name="Tangrot J."/>
            <person name="Rosling A."/>
        </authorList>
    </citation>
    <scope>NUCLEOTIDE SEQUENCE</scope>
    <source>
        <strain evidence="1">FL130A</strain>
    </source>
</reference>